<dbReference type="Proteomes" id="UP000321150">
    <property type="component" value="Unassembled WGS sequence"/>
</dbReference>
<dbReference type="EMBL" id="BJYI01000022">
    <property type="protein sequence ID" value="GEN73918.1"/>
    <property type="molecule type" value="Genomic_DNA"/>
</dbReference>
<evidence type="ECO:0000313" key="2">
    <source>
        <dbReference type="Proteomes" id="UP000321150"/>
    </source>
</evidence>
<proteinExistence type="predicted"/>
<evidence type="ECO:0000313" key="1">
    <source>
        <dbReference type="EMBL" id="GEN73918.1"/>
    </source>
</evidence>
<dbReference type="AlphaFoldDB" id="A0A511YFF1"/>
<reference evidence="1 2" key="1">
    <citation type="submission" date="2019-07" db="EMBL/GenBank/DDBJ databases">
        <title>Whole genome shotgun sequence of Chryseobacterium lathyri NBRC 105250.</title>
        <authorList>
            <person name="Hosoyama A."/>
            <person name="Uohara A."/>
            <person name="Ohji S."/>
            <person name="Ichikawa N."/>
        </authorList>
    </citation>
    <scope>NUCLEOTIDE SEQUENCE [LARGE SCALE GENOMIC DNA]</scope>
    <source>
        <strain evidence="1 2">NBRC 105250</strain>
    </source>
</reference>
<gene>
    <name evidence="1" type="ORF">CLA01_39900</name>
</gene>
<name>A0A511YFF1_9FLAO</name>
<accession>A0A511YFF1</accession>
<sequence length="289" mass="33422">MKAITLFFSLCFSFYSSQKFYKIYDFYLNAEDSILIRENNSIYISNDKEGQTINLYNSNKKKIGFYKGMEKANRLNRIIDSLQNNIRCKNISFINPSFSSKIVLEDMYIFCEKDNSYIDLDGNTVNSINHIFLKKFGSLKEYKKIQSCNPVINNIVQNDGNTAYFIDSVQVKSSESYFFDTSKIISTKIIKDPININGVQFSSSVYLTSDKSIEFVNLKSLNENKLSNDIYTVNDKLIVCPNETNIDKNSILNIESKKLYEYSNTCIVNLISIRTKRPLNEKNKNIIIK</sequence>
<protein>
    <submittedName>
        <fullName evidence="1">Uncharacterized protein</fullName>
    </submittedName>
</protein>
<comment type="caution">
    <text evidence="1">The sequence shown here is derived from an EMBL/GenBank/DDBJ whole genome shotgun (WGS) entry which is preliminary data.</text>
</comment>
<organism evidence="1 2">
    <name type="scientific">Chryseobacterium lathyri</name>
    <dbReference type="NCBI Taxonomy" id="395933"/>
    <lineage>
        <taxon>Bacteria</taxon>
        <taxon>Pseudomonadati</taxon>
        <taxon>Bacteroidota</taxon>
        <taxon>Flavobacteriia</taxon>
        <taxon>Flavobacteriales</taxon>
        <taxon>Weeksellaceae</taxon>
        <taxon>Chryseobacterium group</taxon>
        <taxon>Chryseobacterium</taxon>
    </lineage>
</organism>
<dbReference type="RefSeq" id="WP_111959762.1">
    <property type="nucleotide sequence ID" value="NZ_BJYI01000022.1"/>
</dbReference>